<dbReference type="GO" id="GO:0003729">
    <property type="term" value="F:mRNA binding"/>
    <property type="evidence" value="ECO:0007669"/>
    <property type="project" value="TreeGrafter"/>
</dbReference>
<feature type="domain" description="RRM" evidence="5">
    <location>
        <begin position="31"/>
        <end position="104"/>
    </location>
</feature>
<accession>M2XNR8</accession>
<keyword evidence="1" id="KW-0677">Repeat</keyword>
<dbReference type="eggNOG" id="KOG4205">
    <property type="taxonomic scope" value="Eukaryota"/>
</dbReference>
<evidence type="ECO:0000256" key="1">
    <source>
        <dbReference type="ARBA" id="ARBA00022737"/>
    </source>
</evidence>
<name>M2XNR8_GALSU</name>
<feature type="compositionally biased region" description="Basic and acidic residues" evidence="4">
    <location>
        <begin position="203"/>
        <end position="213"/>
    </location>
</feature>
<dbReference type="PANTHER" id="PTHR48032">
    <property type="entry name" value="RNA-BINDING PROTEIN MUSASHI HOMOLOG RBP6"/>
    <property type="match status" value="1"/>
</dbReference>
<evidence type="ECO:0000313" key="7">
    <source>
        <dbReference type="Proteomes" id="UP000030680"/>
    </source>
</evidence>
<dbReference type="Gene3D" id="3.30.70.330">
    <property type="match status" value="2"/>
</dbReference>
<evidence type="ECO:0000256" key="3">
    <source>
        <dbReference type="PROSITE-ProRule" id="PRU00176"/>
    </source>
</evidence>
<dbReference type="OrthoDB" id="1875751at2759"/>
<keyword evidence="2 3" id="KW-0694">RNA-binding</keyword>
<reference evidence="7" key="1">
    <citation type="journal article" date="2013" name="Science">
        <title>Gene transfer from bacteria and archaea facilitated evolution of an extremophilic eukaryote.</title>
        <authorList>
            <person name="Schonknecht G."/>
            <person name="Chen W.H."/>
            <person name="Ternes C.M."/>
            <person name="Barbier G.G."/>
            <person name="Shrestha R.P."/>
            <person name="Stanke M."/>
            <person name="Brautigam A."/>
            <person name="Baker B.J."/>
            <person name="Banfield J.F."/>
            <person name="Garavito R.M."/>
            <person name="Carr K."/>
            <person name="Wilkerson C."/>
            <person name="Rensing S.A."/>
            <person name="Gagneul D."/>
            <person name="Dickenson N.E."/>
            <person name="Oesterhelt C."/>
            <person name="Lercher M.J."/>
            <person name="Weber A.P."/>
        </authorList>
    </citation>
    <scope>NUCLEOTIDE SEQUENCE [LARGE SCALE GENOMIC DNA]</scope>
    <source>
        <strain evidence="7">074W</strain>
    </source>
</reference>
<dbReference type="SMART" id="SM00360">
    <property type="entry name" value="RRM"/>
    <property type="match status" value="2"/>
</dbReference>
<dbReference type="PANTHER" id="PTHR48032:SF6">
    <property type="entry name" value="RNA-BINDING (RRM_RBD_RNP MOTIFS) FAMILY PROTEIN"/>
    <property type="match status" value="1"/>
</dbReference>
<feature type="domain" description="RRM" evidence="5">
    <location>
        <begin position="122"/>
        <end position="199"/>
    </location>
</feature>
<dbReference type="CDD" id="cd12325">
    <property type="entry name" value="RRM1_hnRNPA_hnRNPD_like"/>
    <property type="match status" value="1"/>
</dbReference>
<evidence type="ECO:0000256" key="4">
    <source>
        <dbReference type="SAM" id="MobiDB-lite"/>
    </source>
</evidence>
<dbReference type="SUPFAM" id="SSF54928">
    <property type="entry name" value="RNA-binding domain, RBD"/>
    <property type="match status" value="2"/>
</dbReference>
<organism evidence="6 7">
    <name type="scientific">Galdieria sulphuraria</name>
    <name type="common">Red alga</name>
    <dbReference type="NCBI Taxonomy" id="130081"/>
    <lineage>
        <taxon>Eukaryota</taxon>
        <taxon>Rhodophyta</taxon>
        <taxon>Bangiophyceae</taxon>
        <taxon>Galdieriales</taxon>
        <taxon>Galdieriaceae</taxon>
        <taxon>Galdieria</taxon>
    </lineage>
</organism>
<sequence length="345" mass="38089">MSQVSSSSETQYYTEQEVKLAQSGREEKNRGKVFVGGLSWETGEDSLRAYFEGYGEVADCVIMRDKYTGHPRGFGFVTFQDDSVADLVASLSHILDGRQVEAKKAVPKAEVSTKNETTKTTKKLFVGGISSSCSDEDFLVYFQKFGAVLDAHIMYDHQTGKSRGFGFITFCSVEAVDKVFQTPRHVIKGKVVEVKVAEPKHQSVESRKVKESESGTGYNSAVGKPESFKPAKSPYQCSEACTYGPFVNSFVFDPSLASYYAQFYGGTPLIWQQYAATASAAAAAGLGYFSPTSSLGGELIAFNFQQYPGDYVSNSNVSREKSKGTVLNPRQHSLTHDFRHRRYEM</sequence>
<dbReference type="AlphaFoldDB" id="M2XNR8"/>
<dbReference type="GO" id="GO:1990904">
    <property type="term" value="C:ribonucleoprotein complex"/>
    <property type="evidence" value="ECO:0007669"/>
    <property type="project" value="UniProtKB-KW"/>
</dbReference>
<dbReference type="EMBL" id="KB454489">
    <property type="protein sequence ID" value="EME31817.1"/>
    <property type="molecule type" value="Genomic_DNA"/>
</dbReference>
<protein>
    <submittedName>
        <fullName evidence="6">Heterogeneous nuclear ribonucleoprotein A1/A3</fullName>
    </submittedName>
</protein>
<proteinExistence type="predicted"/>
<dbReference type="STRING" id="130081.M2XNR8"/>
<dbReference type="KEGG" id="gsl:Gasu_08930"/>
<evidence type="ECO:0000259" key="5">
    <source>
        <dbReference type="PROSITE" id="PS50102"/>
    </source>
</evidence>
<dbReference type="PROSITE" id="PS50102">
    <property type="entry name" value="RRM"/>
    <property type="match status" value="2"/>
</dbReference>
<dbReference type="RefSeq" id="XP_005708337.1">
    <property type="nucleotide sequence ID" value="XM_005708280.1"/>
</dbReference>
<dbReference type="InterPro" id="IPR035979">
    <property type="entry name" value="RBD_domain_sf"/>
</dbReference>
<dbReference type="Pfam" id="PF00076">
    <property type="entry name" value="RRM_1"/>
    <property type="match status" value="2"/>
</dbReference>
<dbReference type="InterPro" id="IPR012677">
    <property type="entry name" value="Nucleotide-bd_a/b_plait_sf"/>
</dbReference>
<dbReference type="Gramene" id="EME31817">
    <property type="protein sequence ID" value="EME31817"/>
    <property type="gene ID" value="Gasu_08930"/>
</dbReference>
<dbReference type="GeneID" id="17090436"/>
<evidence type="ECO:0000313" key="6">
    <source>
        <dbReference type="EMBL" id="EME31817.1"/>
    </source>
</evidence>
<dbReference type="GO" id="GO:0006417">
    <property type="term" value="P:regulation of translation"/>
    <property type="evidence" value="ECO:0007669"/>
    <property type="project" value="TreeGrafter"/>
</dbReference>
<dbReference type="InterPro" id="IPR000504">
    <property type="entry name" value="RRM_dom"/>
</dbReference>
<keyword evidence="6" id="KW-0687">Ribonucleoprotein</keyword>
<evidence type="ECO:0000256" key="2">
    <source>
        <dbReference type="ARBA" id="ARBA00022884"/>
    </source>
</evidence>
<keyword evidence="7" id="KW-1185">Reference proteome</keyword>
<dbReference type="Proteomes" id="UP000030680">
    <property type="component" value="Unassembled WGS sequence"/>
</dbReference>
<gene>
    <name evidence="6" type="ORF">Gasu_08930</name>
</gene>
<feature type="region of interest" description="Disordered" evidence="4">
    <location>
        <begin position="203"/>
        <end position="229"/>
    </location>
</feature>